<proteinExistence type="predicted"/>
<dbReference type="InParanoid" id="A0A251V8U5"/>
<evidence type="ECO:0000256" key="1">
    <source>
        <dbReference type="SAM" id="MobiDB-lite"/>
    </source>
</evidence>
<reference evidence="3" key="1">
    <citation type="journal article" date="2017" name="Nature">
        <title>The sunflower genome provides insights into oil metabolism, flowering and Asterid evolution.</title>
        <authorList>
            <person name="Badouin H."/>
            <person name="Gouzy J."/>
            <person name="Grassa C.J."/>
            <person name="Murat F."/>
            <person name="Staton S.E."/>
            <person name="Cottret L."/>
            <person name="Lelandais-Briere C."/>
            <person name="Owens G.L."/>
            <person name="Carrere S."/>
            <person name="Mayjonade B."/>
            <person name="Legrand L."/>
            <person name="Gill N."/>
            <person name="Kane N.C."/>
            <person name="Bowers J.E."/>
            <person name="Hubner S."/>
            <person name="Bellec A."/>
            <person name="Berard A."/>
            <person name="Berges H."/>
            <person name="Blanchet N."/>
            <person name="Boniface M.C."/>
            <person name="Brunel D."/>
            <person name="Catrice O."/>
            <person name="Chaidir N."/>
            <person name="Claudel C."/>
            <person name="Donnadieu C."/>
            <person name="Faraut T."/>
            <person name="Fievet G."/>
            <person name="Helmstetter N."/>
            <person name="King M."/>
            <person name="Knapp S.J."/>
            <person name="Lai Z."/>
            <person name="Le Paslier M.C."/>
            <person name="Lippi Y."/>
            <person name="Lorenzon L."/>
            <person name="Mandel J.R."/>
            <person name="Marage G."/>
            <person name="Marchand G."/>
            <person name="Marquand E."/>
            <person name="Bret-Mestries E."/>
            <person name="Morien E."/>
            <person name="Nambeesan S."/>
            <person name="Nguyen T."/>
            <person name="Pegot-Espagnet P."/>
            <person name="Pouilly N."/>
            <person name="Raftis F."/>
            <person name="Sallet E."/>
            <person name="Schiex T."/>
            <person name="Thomas J."/>
            <person name="Vandecasteele C."/>
            <person name="Vares D."/>
            <person name="Vear F."/>
            <person name="Vautrin S."/>
            <person name="Crespi M."/>
            <person name="Mangin B."/>
            <person name="Burke J.M."/>
            <person name="Salse J."/>
            <person name="Munos S."/>
            <person name="Vincourt P."/>
            <person name="Rieseberg L.H."/>
            <person name="Langlade N.B."/>
        </authorList>
    </citation>
    <scope>NUCLEOTIDE SEQUENCE [LARGE SCALE GENOMIC DNA]</scope>
    <source>
        <strain evidence="3">cv. SF193</strain>
    </source>
</reference>
<dbReference type="EMBL" id="CM007892">
    <property type="protein sequence ID" value="OTG31362.1"/>
    <property type="molecule type" value="Genomic_DNA"/>
</dbReference>
<dbReference type="Proteomes" id="UP000215914">
    <property type="component" value="Chromosome 3"/>
</dbReference>
<feature type="region of interest" description="Disordered" evidence="1">
    <location>
        <begin position="31"/>
        <end position="53"/>
    </location>
</feature>
<keyword evidence="3" id="KW-1185">Reference proteome</keyword>
<evidence type="ECO:0000313" key="2">
    <source>
        <dbReference type="EMBL" id="OTG31362.1"/>
    </source>
</evidence>
<feature type="compositionally biased region" description="Polar residues" evidence="1">
    <location>
        <begin position="31"/>
        <end position="40"/>
    </location>
</feature>
<dbReference type="AlphaFoldDB" id="A0A251V8U5"/>
<protein>
    <submittedName>
        <fullName evidence="2">Uncharacterized protein</fullName>
    </submittedName>
</protein>
<gene>
    <name evidence="2" type="ORF">HannXRQ_Chr03g0074791</name>
</gene>
<accession>A0A251V8U5</accession>
<evidence type="ECO:0000313" key="3">
    <source>
        <dbReference type="Proteomes" id="UP000215914"/>
    </source>
</evidence>
<organism evidence="2 3">
    <name type="scientific">Helianthus annuus</name>
    <name type="common">Common sunflower</name>
    <dbReference type="NCBI Taxonomy" id="4232"/>
    <lineage>
        <taxon>Eukaryota</taxon>
        <taxon>Viridiplantae</taxon>
        <taxon>Streptophyta</taxon>
        <taxon>Embryophyta</taxon>
        <taxon>Tracheophyta</taxon>
        <taxon>Spermatophyta</taxon>
        <taxon>Magnoliopsida</taxon>
        <taxon>eudicotyledons</taxon>
        <taxon>Gunneridae</taxon>
        <taxon>Pentapetalae</taxon>
        <taxon>asterids</taxon>
        <taxon>campanulids</taxon>
        <taxon>Asterales</taxon>
        <taxon>Asteraceae</taxon>
        <taxon>Asteroideae</taxon>
        <taxon>Heliantheae alliance</taxon>
        <taxon>Heliantheae</taxon>
        <taxon>Helianthus</taxon>
    </lineage>
</organism>
<name>A0A251V8U5_HELAN</name>
<sequence length="119" mass="13751">MSNLILFPTEKTHRSPPPAAVPHCLTTITPHQTSSTQTHRSPPPAAVPLTTEHHHRCRRTITITPFNLCHWPSDHRLHRRFLTTTSAVNYFHPPSSTHLHPITINYPCFFWIHKEKSRS</sequence>